<proteinExistence type="predicted"/>
<dbReference type="AlphaFoldDB" id="A0AAV4A8A4"/>
<dbReference type="Proteomes" id="UP000735302">
    <property type="component" value="Unassembled WGS sequence"/>
</dbReference>
<organism evidence="2 3">
    <name type="scientific">Plakobranchus ocellatus</name>
    <dbReference type="NCBI Taxonomy" id="259542"/>
    <lineage>
        <taxon>Eukaryota</taxon>
        <taxon>Metazoa</taxon>
        <taxon>Spiralia</taxon>
        <taxon>Lophotrochozoa</taxon>
        <taxon>Mollusca</taxon>
        <taxon>Gastropoda</taxon>
        <taxon>Heterobranchia</taxon>
        <taxon>Euthyneura</taxon>
        <taxon>Panpulmonata</taxon>
        <taxon>Sacoglossa</taxon>
        <taxon>Placobranchoidea</taxon>
        <taxon>Plakobranchidae</taxon>
        <taxon>Plakobranchus</taxon>
    </lineage>
</organism>
<evidence type="ECO:0000313" key="2">
    <source>
        <dbReference type="EMBL" id="GFO03487.1"/>
    </source>
</evidence>
<keyword evidence="3" id="KW-1185">Reference proteome</keyword>
<evidence type="ECO:0000256" key="1">
    <source>
        <dbReference type="SAM" id="MobiDB-lite"/>
    </source>
</evidence>
<evidence type="ECO:0000313" key="3">
    <source>
        <dbReference type="Proteomes" id="UP000735302"/>
    </source>
</evidence>
<comment type="caution">
    <text evidence="2">The sequence shown here is derived from an EMBL/GenBank/DDBJ whole genome shotgun (WGS) entry which is preliminary data.</text>
</comment>
<dbReference type="EMBL" id="BLXT01003727">
    <property type="protein sequence ID" value="GFO03487.1"/>
    <property type="molecule type" value="Genomic_DNA"/>
</dbReference>
<name>A0AAV4A8A4_9GAST</name>
<accession>A0AAV4A8A4</accession>
<protein>
    <submittedName>
        <fullName evidence="2">Uncharacterized protein</fullName>
    </submittedName>
</protein>
<sequence>MATRITCMQERASTTSRTTHVHEKFNGTENYVRARKLLTYRELGACKGTSTTRTTRVLENFDGTEKYARAWKLLCPRTMCVHKTTYQGDRRRSGPPLGQDAGGGARTCDKMVLADLRGDSLRVVPPTTRPAPP</sequence>
<feature type="region of interest" description="Disordered" evidence="1">
    <location>
        <begin position="85"/>
        <end position="105"/>
    </location>
</feature>
<reference evidence="2 3" key="1">
    <citation type="journal article" date="2021" name="Elife">
        <title>Chloroplast acquisition without the gene transfer in kleptoplastic sea slugs, Plakobranchus ocellatus.</title>
        <authorList>
            <person name="Maeda T."/>
            <person name="Takahashi S."/>
            <person name="Yoshida T."/>
            <person name="Shimamura S."/>
            <person name="Takaki Y."/>
            <person name="Nagai Y."/>
            <person name="Toyoda A."/>
            <person name="Suzuki Y."/>
            <person name="Arimoto A."/>
            <person name="Ishii H."/>
            <person name="Satoh N."/>
            <person name="Nishiyama T."/>
            <person name="Hasebe M."/>
            <person name="Maruyama T."/>
            <person name="Minagawa J."/>
            <person name="Obokata J."/>
            <person name="Shigenobu S."/>
        </authorList>
    </citation>
    <scope>NUCLEOTIDE SEQUENCE [LARGE SCALE GENOMIC DNA]</scope>
</reference>
<gene>
    <name evidence="2" type="ORF">PoB_002999200</name>
</gene>